<keyword evidence="5 8" id="KW-1133">Transmembrane helix</keyword>
<feature type="domain" description="Mce/MlaD" evidence="9">
    <location>
        <begin position="168"/>
        <end position="235"/>
    </location>
</feature>
<evidence type="ECO:0000313" key="10">
    <source>
        <dbReference type="EMBL" id="NGY04687.1"/>
    </source>
</evidence>
<dbReference type="InterPro" id="IPR051800">
    <property type="entry name" value="PqiA-PqiB_transport"/>
</dbReference>
<dbReference type="GO" id="GO:0005886">
    <property type="term" value="C:plasma membrane"/>
    <property type="evidence" value="ECO:0007669"/>
    <property type="project" value="UniProtKB-SubCell"/>
</dbReference>
<name>A0A6M2BRS6_9GAMM</name>
<evidence type="ECO:0000256" key="2">
    <source>
        <dbReference type="ARBA" id="ARBA00022475"/>
    </source>
</evidence>
<dbReference type="Pfam" id="PF02470">
    <property type="entry name" value="MlaD"/>
    <property type="match status" value="3"/>
</dbReference>
<evidence type="ECO:0000256" key="5">
    <source>
        <dbReference type="ARBA" id="ARBA00022989"/>
    </source>
</evidence>
<keyword evidence="3" id="KW-0997">Cell inner membrane</keyword>
<accession>A0A6M2BRS6</accession>
<evidence type="ECO:0000256" key="8">
    <source>
        <dbReference type="SAM" id="Phobius"/>
    </source>
</evidence>
<proteinExistence type="predicted"/>
<organism evidence="10 11">
    <name type="scientific">Solimonas terrae</name>
    <dbReference type="NCBI Taxonomy" id="1396819"/>
    <lineage>
        <taxon>Bacteria</taxon>
        <taxon>Pseudomonadati</taxon>
        <taxon>Pseudomonadota</taxon>
        <taxon>Gammaproteobacteria</taxon>
        <taxon>Nevskiales</taxon>
        <taxon>Nevskiaceae</taxon>
        <taxon>Solimonas</taxon>
    </lineage>
</organism>
<evidence type="ECO:0000313" key="11">
    <source>
        <dbReference type="Proteomes" id="UP000472676"/>
    </source>
</evidence>
<keyword evidence="11" id="KW-1185">Reference proteome</keyword>
<evidence type="ECO:0000256" key="7">
    <source>
        <dbReference type="SAM" id="MobiDB-lite"/>
    </source>
</evidence>
<evidence type="ECO:0000256" key="4">
    <source>
        <dbReference type="ARBA" id="ARBA00022692"/>
    </source>
</evidence>
<dbReference type="PANTHER" id="PTHR30462:SF0">
    <property type="entry name" value="INTERMEMBRANE TRANSPORT PROTEIN YEBT"/>
    <property type="match status" value="1"/>
</dbReference>
<evidence type="ECO:0000256" key="6">
    <source>
        <dbReference type="ARBA" id="ARBA00023136"/>
    </source>
</evidence>
<feature type="domain" description="Mce/MlaD" evidence="9">
    <location>
        <begin position="53"/>
        <end position="142"/>
    </location>
</feature>
<feature type="transmembrane region" description="Helical" evidence="8">
    <location>
        <begin position="29"/>
        <end position="50"/>
    </location>
</feature>
<reference evidence="10 11" key="1">
    <citation type="journal article" date="2014" name="Int. J. Syst. Evol. Microbiol.">
        <title>Solimonas terrae sp. nov., isolated from soil.</title>
        <authorList>
            <person name="Kim S.J."/>
            <person name="Moon J.Y."/>
            <person name="Weon H.Y."/>
            <person name="Ahn J.H."/>
            <person name="Chen W.M."/>
            <person name="Kwon S.W."/>
        </authorList>
    </citation>
    <scope>NUCLEOTIDE SEQUENCE [LARGE SCALE GENOMIC DNA]</scope>
    <source>
        <strain evidence="10 11">KIS83-12</strain>
    </source>
</reference>
<feature type="compositionally biased region" description="Basic and acidic residues" evidence="7">
    <location>
        <begin position="538"/>
        <end position="553"/>
    </location>
</feature>
<feature type="region of interest" description="Disordered" evidence="7">
    <location>
        <begin position="530"/>
        <end position="553"/>
    </location>
</feature>
<evidence type="ECO:0000259" key="9">
    <source>
        <dbReference type="Pfam" id="PF02470"/>
    </source>
</evidence>
<evidence type="ECO:0000256" key="3">
    <source>
        <dbReference type="ARBA" id="ARBA00022519"/>
    </source>
</evidence>
<dbReference type="AlphaFoldDB" id="A0A6M2BRS6"/>
<protein>
    <submittedName>
        <fullName evidence="10">MCE family protein</fullName>
    </submittedName>
</protein>
<comment type="caution">
    <text evidence="10">The sequence shown here is derived from an EMBL/GenBank/DDBJ whole genome shotgun (WGS) entry which is preliminary data.</text>
</comment>
<dbReference type="PANTHER" id="PTHR30462">
    <property type="entry name" value="INTERMEMBRANE TRANSPORT PROTEIN PQIB-RELATED"/>
    <property type="match status" value="1"/>
</dbReference>
<keyword evidence="6 8" id="KW-0472">Membrane</keyword>
<feature type="domain" description="Mce/MlaD" evidence="9">
    <location>
        <begin position="299"/>
        <end position="403"/>
    </location>
</feature>
<evidence type="ECO:0000256" key="1">
    <source>
        <dbReference type="ARBA" id="ARBA00004533"/>
    </source>
</evidence>
<dbReference type="RefSeq" id="WP_166254475.1">
    <property type="nucleotide sequence ID" value="NZ_JAAMOW010000003.1"/>
</dbReference>
<comment type="subcellular location">
    <subcellularLocation>
        <location evidence="1">Cell inner membrane</location>
    </subcellularLocation>
</comment>
<dbReference type="EMBL" id="JAAMOW010000003">
    <property type="protein sequence ID" value="NGY04687.1"/>
    <property type="molecule type" value="Genomic_DNA"/>
</dbReference>
<keyword evidence="4 8" id="KW-0812">Transmembrane</keyword>
<sequence>MSDREPMSEPGTPLPKPAVHTGRRWSLSLIWLVPAVAALAGFVLVLRAWLASGPAITIHFDSAEGLEAGTTEVRYKDVVVGKVKRIRLSKDHEQVLVKVELSHDAADLAVEDTKFWIVRPRIGLGGVSGLNTLLSGAYIGVDLGRSKEDRSDFDGLEVPPAVTTDQKGRRYMLEAADLGSLDIGSPLYFRREPVGRVVAHKLRDDGRGVTLEIFVNSPYDRFVTNNARFWNASGVDVSASASGFKLNTESLAAVVAGGVAFQAPSPDSAGEVAAENAHFTLFDNRDAAMAPPDGVAMNVRMRFNQSMRGLVVGAPVDFRGVVLGNVTATALDYDTDARKLFAVVDARIYPERLGELFERQIRKSGDEKRATVDFFTRMIGYGLRAQMRPGNLLTGQLYVSLDFDRKAGKVSVDRKAQPFELPTVTGGLEEIQQQIADIVNKIDQIPFDEIGNNLNGTLKSADSLLKQLDGQVAPEARQLIHEARDAVDAANQNMLSSGSPLQRNTQDTLASVDRMARSLRELADYLKRHPESLVFGKQDGKEPSADGKPEKQP</sequence>
<dbReference type="Proteomes" id="UP000472676">
    <property type="component" value="Unassembled WGS sequence"/>
</dbReference>
<dbReference type="InterPro" id="IPR003399">
    <property type="entry name" value="Mce/MlaD"/>
</dbReference>
<gene>
    <name evidence="10" type="ORF">G7Y85_07920</name>
</gene>
<keyword evidence="2" id="KW-1003">Cell membrane</keyword>